<dbReference type="GO" id="GO:0003887">
    <property type="term" value="F:DNA-directed DNA polymerase activity"/>
    <property type="evidence" value="ECO:0007669"/>
    <property type="project" value="InterPro"/>
</dbReference>
<dbReference type="InterPro" id="IPR057220">
    <property type="entry name" value="DUF7898"/>
</dbReference>
<feature type="domain" description="Helicase C-terminal" evidence="5">
    <location>
        <begin position="576"/>
        <end position="795"/>
    </location>
</feature>
<keyword evidence="2" id="KW-0067">ATP-binding</keyword>
<evidence type="ECO:0000256" key="1">
    <source>
        <dbReference type="ARBA" id="ARBA00022741"/>
    </source>
</evidence>
<feature type="compositionally biased region" description="Basic and acidic residues" evidence="3">
    <location>
        <begin position="63"/>
        <end position="76"/>
    </location>
</feature>
<evidence type="ECO:0000313" key="6">
    <source>
        <dbReference type="EMBL" id="GFR45961.1"/>
    </source>
</evidence>
<dbReference type="GO" id="GO:0006302">
    <property type="term" value="P:double-strand break repair"/>
    <property type="evidence" value="ECO:0007669"/>
    <property type="project" value="TreeGrafter"/>
</dbReference>
<dbReference type="FunFam" id="3.40.50.300:FF:001000">
    <property type="entry name" value="Helicase and polymerase-containing protein TEBICHI"/>
    <property type="match status" value="1"/>
</dbReference>
<dbReference type="Pfam" id="PF20470">
    <property type="entry name" value="HTH_61"/>
    <property type="match status" value="1"/>
</dbReference>
<feature type="domain" description="Helicase ATP-binding" evidence="4">
    <location>
        <begin position="343"/>
        <end position="539"/>
    </location>
</feature>
<feature type="non-terminal residue" evidence="6">
    <location>
        <position position="1119"/>
    </location>
</feature>
<dbReference type="Pfam" id="PF00270">
    <property type="entry name" value="DEAD"/>
    <property type="match status" value="1"/>
</dbReference>
<evidence type="ECO:0000313" key="7">
    <source>
        <dbReference type="Proteomes" id="UP001054857"/>
    </source>
</evidence>
<evidence type="ECO:0000256" key="2">
    <source>
        <dbReference type="ARBA" id="ARBA00022840"/>
    </source>
</evidence>
<dbReference type="GO" id="GO:0006261">
    <property type="term" value="P:DNA-templated DNA replication"/>
    <property type="evidence" value="ECO:0007669"/>
    <property type="project" value="InterPro"/>
</dbReference>
<feature type="region of interest" description="Disordered" evidence="3">
    <location>
        <begin position="1"/>
        <end position="166"/>
    </location>
</feature>
<dbReference type="PANTHER" id="PTHR10133">
    <property type="entry name" value="DNA POLYMERASE I"/>
    <property type="match status" value="1"/>
</dbReference>
<feature type="non-terminal residue" evidence="6">
    <location>
        <position position="1"/>
    </location>
</feature>
<comment type="caution">
    <text evidence="6">The sequence shown here is derived from an EMBL/GenBank/DDBJ whole genome shotgun (WGS) entry which is preliminary data.</text>
</comment>
<dbReference type="PROSITE" id="PS51192">
    <property type="entry name" value="HELICASE_ATP_BIND_1"/>
    <property type="match status" value="1"/>
</dbReference>
<dbReference type="InterPro" id="IPR036390">
    <property type="entry name" value="WH_DNA-bd_sf"/>
</dbReference>
<dbReference type="SUPFAM" id="SSF52540">
    <property type="entry name" value="P-loop containing nucleoside triphosphate hydrolases"/>
    <property type="match status" value="1"/>
</dbReference>
<dbReference type="Gene3D" id="3.40.50.300">
    <property type="entry name" value="P-loop containing nucleotide triphosphate hydrolases"/>
    <property type="match status" value="2"/>
</dbReference>
<organism evidence="6 7">
    <name type="scientific">Astrephomene gubernaculifera</name>
    <dbReference type="NCBI Taxonomy" id="47775"/>
    <lineage>
        <taxon>Eukaryota</taxon>
        <taxon>Viridiplantae</taxon>
        <taxon>Chlorophyta</taxon>
        <taxon>core chlorophytes</taxon>
        <taxon>Chlorophyceae</taxon>
        <taxon>CS clade</taxon>
        <taxon>Chlamydomonadales</taxon>
        <taxon>Astrephomenaceae</taxon>
        <taxon>Astrephomene</taxon>
    </lineage>
</organism>
<evidence type="ECO:0000259" key="5">
    <source>
        <dbReference type="PROSITE" id="PS51194"/>
    </source>
</evidence>
<dbReference type="InterPro" id="IPR002298">
    <property type="entry name" value="DNA_polymerase_A"/>
</dbReference>
<dbReference type="AlphaFoldDB" id="A0AAD3DUA0"/>
<dbReference type="EMBL" id="BMAR01000011">
    <property type="protein sequence ID" value="GFR45961.1"/>
    <property type="molecule type" value="Genomic_DNA"/>
</dbReference>
<dbReference type="CDD" id="cd18795">
    <property type="entry name" value="SF2_C_Ski2"/>
    <property type="match status" value="1"/>
</dbReference>
<dbReference type="Gene3D" id="1.10.3380.20">
    <property type="match status" value="1"/>
</dbReference>
<evidence type="ECO:0000259" key="4">
    <source>
        <dbReference type="PROSITE" id="PS51192"/>
    </source>
</evidence>
<feature type="compositionally biased region" description="Polar residues" evidence="3">
    <location>
        <begin position="52"/>
        <end position="62"/>
    </location>
</feature>
<dbReference type="Proteomes" id="UP001054857">
    <property type="component" value="Unassembled WGS sequence"/>
</dbReference>
<dbReference type="InterPro" id="IPR011545">
    <property type="entry name" value="DEAD/DEAH_box_helicase_dom"/>
</dbReference>
<dbReference type="InterPro" id="IPR048960">
    <property type="entry name" value="POLQ-like_helical"/>
</dbReference>
<feature type="compositionally biased region" description="Low complexity" evidence="3">
    <location>
        <begin position="153"/>
        <end position="166"/>
    </location>
</feature>
<accession>A0AAD3DUA0</accession>
<dbReference type="SUPFAM" id="SSF158702">
    <property type="entry name" value="Sec63 N-terminal domain-like"/>
    <property type="match status" value="1"/>
</dbReference>
<dbReference type="SUPFAM" id="SSF46785">
    <property type="entry name" value="Winged helix' DNA-binding domain"/>
    <property type="match status" value="1"/>
</dbReference>
<protein>
    <recommendedName>
        <fullName evidence="8">DNA-directed DNA polymerase</fullName>
    </recommendedName>
</protein>
<dbReference type="InterPro" id="IPR027417">
    <property type="entry name" value="P-loop_NTPase"/>
</dbReference>
<keyword evidence="7" id="KW-1185">Reference proteome</keyword>
<reference evidence="6 7" key="1">
    <citation type="journal article" date="2021" name="Sci. Rep.">
        <title>Genome sequencing of the multicellular alga Astrephomene provides insights into convergent evolution of germ-soma differentiation.</title>
        <authorList>
            <person name="Yamashita S."/>
            <person name="Yamamoto K."/>
            <person name="Matsuzaki R."/>
            <person name="Suzuki S."/>
            <person name="Yamaguchi H."/>
            <person name="Hirooka S."/>
            <person name="Minakuchi Y."/>
            <person name="Miyagishima S."/>
            <person name="Kawachi M."/>
            <person name="Toyoda A."/>
            <person name="Nozaki H."/>
        </authorList>
    </citation>
    <scope>NUCLEOTIDE SEQUENCE [LARGE SCALE GENOMIC DNA]</scope>
    <source>
        <strain evidence="6 7">NIES-4017</strain>
    </source>
</reference>
<dbReference type="Pfam" id="PF00271">
    <property type="entry name" value="Helicase_C"/>
    <property type="match status" value="1"/>
</dbReference>
<dbReference type="PROSITE" id="PS51194">
    <property type="entry name" value="HELICASE_CTER"/>
    <property type="match status" value="1"/>
</dbReference>
<feature type="compositionally biased region" description="Low complexity" evidence="3">
    <location>
        <begin position="627"/>
        <end position="644"/>
    </location>
</feature>
<evidence type="ECO:0000256" key="3">
    <source>
        <dbReference type="SAM" id="MobiDB-lite"/>
    </source>
</evidence>
<dbReference type="Pfam" id="PF21099">
    <property type="entry name" value="POLQ_helical"/>
    <property type="match status" value="1"/>
</dbReference>
<proteinExistence type="predicted"/>
<feature type="region of interest" description="Disordered" evidence="3">
    <location>
        <begin position="225"/>
        <end position="248"/>
    </location>
</feature>
<evidence type="ECO:0008006" key="8">
    <source>
        <dbReference type="Google" id="ProtNLM"/>
    </source>
</evidence>
<dbReference type="Gene3D" id="1.10.3380.30">
    <property type="match status" value="1"/>
</dbReference>
<dbReference type="FunFam" id="3.40.50.300:FF:000968">
    <property type="entry name" value="Helicase and polymerase-containing protein TEBICHI"/>
    <property type="match status" value="1"/>
</dbReference>
<name>A0AAD3DUA0_9CHLO</name>
<feature type="region of interest" description="Disordered" evidence="3">
    <location>
        <begin position="619"/>
        <end position="648"/>
    </location>
</feature>
<dbReference type="GO" id="GO:0003676">
    <property type="term" value="F:nucleic acid binding"/>
    <property type="evidence" value="ECO:0007669"/>
    <property type="project" value="InterPro"/>
</dbReference>
<gene>
    <name evidence="6" type="ORF">Agub_g7430</name>
</gene>
<dbReference type="InterPro" id="IPR014001">
    <property type="entry name" value="Helicase_ATP-bd"/>
</dbReference>
<dbReference type="Pfam" id="PF25453">
    <property type="entry name" value="DUF7898"/>
    <property type="match status" value="1"/>
</dbReference>
<dbReference type="SMART" id="SM00487">
    <property type="entry name" value="DEXDc"/>
    <property type="match status" value="1"/>
</dbReference>
<dbReference type="InterPro" id="IPR046931">
    <property type="entry name" value="HTH_61"/>
</dbReference>
<dbReference type="CDD" id="cd18026">
    <property type="entry name" value="DEXHc_POLQ-like"/>
    <property type="match status" value="1"/>
</dbReference>
<dbReference type="SMART" id="SM00490">
    <property type="entry name" value="HELICc"/>
    <property type="match status" value="1"/>
</dbReference>
<sequence length="1119" mass="118317">GDAPQPSYPNAPQVSGGVHPSHGHTHGDRQPPGQPDASRQQRPNGGHDAGHATSTYQHMQQAHQDEHMQGELDQQHHQQQQYQQQQYREQHGHMQPQPNGGGPGGALCEGANQRHGTSAATHMPGHSGTRADMIPDAGNASNTAVAAPPQSDVGASRASTAAAAAAAGAPAAAGGAAAAAAPTVAPSAGAAAIAAAVAAGDGSSSDEESAEAYAAPLTQLALVEAQRRQRRRSSHTGGRVGAGSQQASGGNLAASLAAAADPDGGAGAAGAQAEAEGVDGVMAGGVVTAVGGGEAPGEPPPSPGPPAPPRQLEAYLPEALCQAYYDRGGRFELYEWQAECLCQLGVLMGRNLVYCAPTSGGKSMVAEMLGIRRLLITGKPFMLVLPFVALCAEKADALQALLAPINRTVNGAYGGQQNGKIIQPGVGAIVATIEKANALINAMLEEDTLGELSAVVVDELHMVGEEERGYLLELLLTKLRFATSASAGGGAEAEEAPFDWTAVGPAYQREGLQVIGMSATMPNVDAVARWLDAALYTTTFRPVQLQEYVKVGRRVLNPAGEVVRELQPEPGWEERDADHVAWLTRETVQDGHSVLIFCASKAHCERVAEHIARLVPITQREPPPVSAQGAGAQAAGQGPQDAAAHSPMGRNAREGFVSELRRLAGQDPTLPELVARGVAYHHAGMSNEEREVVEAAYKAGAISVLTATSTLAAGVNLPARRVIFRHSYIGKQDNPIDATKYRQMSGRAGRAGIDTAGESYLLCERNKPVAQLLALMQQKANPIASCLTENKKGMKRAVLEVVASGAVSSGTDVKRFIGCTLLHAQYGFQAVAKATIAALHWLKDNGFIRVDESTLNWGPTPFGKATLASSMPPEEALVVRGDLERARMSLVLATDLHVTYLVTPIKEDLRVDWEIYFHWFEKLSKVDARVAELVGVVPAFLVRLRQGHRGSRAGAGGAASADAEKERIARRFFAAMVLNDLIQEVPLKEVAEKYGLGKEKGPLEGLQERAGRFSAMVAAFCERLGWADLEVIIAKFQSRVWYGVRPEVVALTEIPYVKGHRARLLYKAGLRTPEVVAGCDLERLLEILSAGAARAGDQEQQRRTERRAARMILQGAKDL</sequence>
<dbReference type="PANTHER" id="PTHR10133:SF62">
    <property type="entry name" value="DNA POLYMERASE THETA"/>
    <property type="match status" value="1"/>
</dbReference>
<feature type="region of interest" description="Disordered" evidence="3">
    <location>
        <begin position="288"/>
        <end position="311"/>
    </location>
</feature>
<dbReference type="GO" id="GO:0005524">
    <property type="term" value="F:ATP binding"/>
    <property type="evidence" value="ECO:0007669"/>
    <property type="project" value="UniProtKB-KW"/>
</dbReference>
<feature type="compositionally biased region" description="Pro residues" evidence="3">
    <location>
        <begin position="297"/>
        <end position="309"/>
    </location>
</feature>
<dbReference type="InterPro" id="IPR001650">
    <property type="entry name" value="Helicase_C-like"/>
</dbReference>
<feature type="compositionally biased region" description="Low complexity" evidence="3">
    <location>
        <begin position="77"/>
        <end position="98"/>
    </location>
</feature>
<keyword evidence="1" id="KW-0547">Nucleotide-binding</keyword>